<evidence type="ECO:0000256" key="4">
    <source>
        <dbReference type="ARBA" id="ARBA00022692"/>
    </source>
</evidence>
<keyword evidence="5" id="KW-0677">Repeat</keyword>
<sequence length="280" mass="30849">MEVVKTRFQLQGELAKSSPNRIYKHVFDAFYKIARDEGLRGIQAGLLPGILYQSTMNGTRLGMFAPLQRFLKADAKTDGQVSFFFKNLAAGAISGACGAAVGSPFFLVKARLQGQSSVHKIRSAGAEVFHYRGMTDAFRSIIADEGWRGLARGMDAAVPRVMAGSAAQLSSYSSCKRLVQSTGFFHSELYTYIASSLVAGLVVTTVMNPFDVVSTRLYSQSAKHLVYTGPIDCFKKTFRAEGLRGFYKGWAAHYFRLGPHTIFTFTFLEVFQQLAYDAGF</sequence>
<reference evidence="12" key="1">
    <citation type="submission" date="2021-02" db="EMBL/GenBank/DDBJ databases">
        <title>First Annotated Genome of the Yellow-green Alga Tribonema minus.</title>
        <authorList>
            <person name="Mahan K.M."/>
        </authorList>
    </citation>
    <scope>NUCLEOTIDE SEQUENCE</scope>
    <source>
        <strain evidence="12">UTEX B ZZ1240</strain>
    </source>
</reference>
<evidence type="ECO:0000313" key="12">
    <source>
        <dbReference type="EMBL" id="KAG5178155.1"/>
    </source>
</evidence>
<comment type="similarity">
    <text evidence="2 11">Belongs to the mitochondrial carrier (TC 2.A.29) family.</text>
</comment>
<dbReference type="PANTHER" id="PTHR45928:SF1">
    <property type="entry name" value="RE38146P"/>
    <property type="match status" value="1"/>
</dbReference>
<evidence type="ECO:0000313" key="13">
    <source>
        <dbReference type="Proteomes" id="UP000664859"/>
    </source>
</evidence>
<proteinExistence type="inferred from homology"/>
<keyword evidence="4 10" id="KW-0812">Transmembrane</keyword>
<organism evidence="12 13">
    <name type="scientific">Tribonema minus</name>
    <dbReference type="NCBI Taxonomy" id="303371"/>
    <lineage>
        <taxon>Eukaryota</taxon>
        <taxon>Sar</taxon>
        <taxon>Stramenopiles</taxon>
        <taxon>Ochrophyta</taxon>
        <taxon>PX clade</taxon>
        <taxon>Xanthophyceae</taxon>
        <taxon>Tribonematales</taxon>
        <taxon>Tribonemataceae</taxon>
        <taxon>Tribonema</taxon>
    </lineage>
</organism>
<feature type="repeat" description="Solcar" evidence="10">
    <location>
        <begin position="82"/>
        <end position="178"/>
    </location>
</feature>
<protein>
    <submittedName>
        <fullName evidence="12">Solute carrier family 25 member 34</fullName>
    </submittedName>
</protein>
<keyword evidence="6" id="KW-0999">Mitochondrion inner membrane</keyword>
<evidence type="ECO:0000256" key="7">
    <source>
        <dbReference type="ARBA" id="ARBA00022989"/>
    </source>
</evidence>
<dbReference type="Gene3D" id="1.50.40.10">
    <property type="entry name" value="Mitochondrial carrier domain"/>
    <property type="match status" value="1"/>
</dbReference>
<dbReference type="PANTHER" id="PTHR45928">
    <property type="entry name" value="RE38146P"/>
    <property type="match status" value="1"/>
</dbReference>
<accession>A0A835YMV3</accession>
<dbReference type="AlphaFoldDB" id="A0A835YMV3"/>
<evidence type="ECO:0000256" key="10">
    <source>
        <dbReference type="PROSITE-ProRule" id="PRU00282"/>
    </source>
</evidence>
<evidence type="ECO:0000256" key="6">
    <source>
        <dbReference type="ARBA" id="ARBA00022792"/>
    </source>
</evidence>
<dbReference type="InterPro" id="IPR051508">
    <property type="entry name" value="Mito_Carrier_Antiporter"/>
</dbReference>
<evidence type="ECO:0000256" key="1">
    <source>
        <dbReference type="ARBA" id="ARBA00004448"/>
    </source>
</evidence>
<comment type="caution">
    <text evidence="12">The sequence shown here is derived from an EMBL/GenBank/DDBJ whole genome shotgun (WGS) entry which is preliminary data.</text>
</comment>
<evidence type="ECO:0000256" key="9">
    <source>
        <dbReference type="ARBA" id="ARBA00023136"/>
    </source>
</evidence>
<evidence type="ECO:0000256" key="8">
    <source>
        <dbReference type="ARBA" id="ARBA00023128"/>
    </source>
</evidence>
<keyword evidence="3 11" id="KW-0813">Transport</keyword>
<dbReference type="EMBL" id="JAFCMP010000517">
    <property type="protein sequence ID" value="KAG5178155.1"/>
    <property type="molecule type" value="Genomic_DNA"/>
</dbReference>
<dbReference type="SUPFAM" id="SSF103506">
    <property type="entry name" value="Mitochondrial carrier"/>
    <property type="match status" value="1"/>
</dbReference>
<evidence type="ECO:0000256" key="3">
    <source>
        <dbReference type="ARBA" id="ARBA00022448"/>
    </source>
</evidence>
<keyword evidence="7" id="KW-1133">Transmembrane helix</keyword>
<dbReference type="InterPro" id="IPR018108">
    <property type="entry name" value="MCP_transmembrane"/>
</dbReference>
<keyword evidence="13" id="KW-1185">Reference proteome</keyword>
<evidence type="ECO:0000256" key="5">
    <source>
        <dbReference type="ARBA" id="ARBA00022737"/>
    </source>
</evidence>
<dbReference type="PROSITE" id="PS50920">
    <property type="entry name" value="SOLCAR"/>
    <property type="match status" value="3"/>
</dbReference>
<evidence type="ECO:0000256" key="2">
    <source>
        <dbReference type="ARBA" id="ARBA00006375"/>
    </source>
</evidence>
<gene>
    <name evidence="12" type="ORF">JKP88DRAFT_330427</name>
</gene>
<comment type="subcellular location">
    <subcellularLocation>
        <location evidence="1">Mitochondrion inner membrane</location>
        <topology evidence="1">Multi-pass membrane protein</topology>
    </subcellularLocation>
</comment>
<keyword evidence="9 10" id="KW-0472">Membrane</keyword>
<feature type="repeat" description="Solcar" evidence="10">
    <location>
        <begin position="187"/>
        <end position="274"/>
    </location>
</feature>
<evidence type="ECO:0000256" key="11">
    <source>
        <dbReference type="RuleBase" id="RU000488"/>
    </source>
</evidence>
<dbReference type="GO" id="GO:0005743">
    <property type="term" value="C:mitochondrial inner membrane"/>
    <property type="evidence" value="ECO:0007669"/>
    <property type="project" value="UniProtKB-SubCell"/>
</dbReference>
<dbReference type="OrthoDB" id="6703404at2759"/>
<feature type="repeat" description="Solcar" evidence="10">
    <location>
        <begin position="1"/>
        <end position="70"/>
    </location>
</feature>
<keyword evidence="8" id="KW-0496">Mitochondrion</keyword>
<dbReference type="Pfam" id="PF00153">
    <property type="entry name" value="Mito_carr"/>
    <property type="match status" value="3"/>
</dbReference>
<dbReference type="InterPro" id="IPR023395">
    <property type="entry name" value="MCP_dom_sf"/>
</dbReference>
<dbReference type="Proteomes" id="UP000664859">
    <property type="component" value="Unassembled WGS sequence"/>
</dbReference>
<name>A0A835YMV3_9STRA</name>